<protein>
    <recommendedName>
        <fullName evidence="1">DNA-directed RNA polymerase</fullName>
        <ecNumber evidence="1">2.7.7.6</ecNumber>
    </recommendedName>
</protein>
<evidence type="ECO:0000256" key="3">
    <source>
        <dbReference type="ARBA" id="ARBA00022679"/>
    </source>
</evidence>
<dbReference type="PANTHER" id="PTHR19376:SF32">
    <property type="entry name" value="DNA-DIRECTED RNA POLYMERASE III SUBUNIT RPC1"/>
    <property type="match status" value="1"/>
</dbReference>
<dbReference type="EC" id="2.7.7.6" evidence="1"/>
<reference evidence="8 9" key="1">
    <citation type="journal article" date="2009" name="Genome Biol.">
        <title>Community-wide analysis of microbial genome sequence signatures.</title>
        <authorList>
            <person name="Dick G.J."/>
            <person name="Andersson A.F."/>
            <person name="Baker B.J."/>
            <person name="Simmons S.L."/>
            <person name="Thomas B.C."/>
            <person name="Yelton A.P."/>
            <person name="Banfield J.F."/>
        </authorList>
    </citation>
    <scope>NUCLEOTIDE SEQUENCE [LARGE SCALE GENOMIC DNA]</scope>
    <source>
        <strain evidence="8">ARMAN-2</strain>
    </source>
</reference>
<dbReference type="AlphaFoldDB" id="C7DHC3"/>
<organism evidence="8 9">
    <name type="scientific">Candidatus Micrarchaeum acidiphilum ARMAN-2</name>
    <dbReference type="NCBI Taxonomy" id="425595"/>
    <lineage>
        <taxon>Archaea</taxon>
        <taxon>Candidatus Micrarchaeota</taxon>
        <taxon>Candidatus Micrarchaeia</taxon>
        <taxon>Candidatus Micrarchaeales</taxon>
        <taxon>Candidatus Micrarchaeaceae</taxon>
        <taxon>Candidatus Micrarchaeum</taxon>
    </lineage>
</organism>
<dbReference type="InterPro" id="IPR045867">
    <property type="entry name" value="DNA-dir_RpoC_beta_prime"/>
</dbReference>
<dbReference type="EMBL" id="GG697240">
    <property type="protein sequence ID" value="EET90025.1"/>
    <property type="molecule type" value="Genomic_DNA"/>
</dbReference>
<evidence type="ECO:0000313" key="8">
    <source>
        <dbReference type="EMBL" id="EET90025.1"/>
    </source>
</evidence>
<dbReference type="InterPro" id="IPR007081">
    <property type="entry name" value="RNA_pol_Rpb1_5"/>
</dbReference>
<keyword evidence="4" id="KW-0548">Nucleotidyltransferase</keyword>
<dbReference type="Gene3D" id="1.10.150.390">
    <property type="match status" value="1"/>
</dbReference>
<evidence type="ECO:0000256" key="5">
    <source>
        <dbReference type="ARBA" id="ARBA00023163"/>
    </source>
</evidence>
<dbReference type="SUPFAM" id="SSF64484">
    <property type="entry name" value="beta and beta-prime subunits of DNA dependent RNA-polymerase"/>
    <property type="match status" value="1"/>
</dbReference>
<dbReference type="Pfam" id="PF04998">
    <property type="entry name" value="RNA_pol_Rpb1_5"/>
    <property type="match status" value="1"/>
</dbReference>
<keyword evidence="2" id="KW-0240">DNA-directed RNA polymerase</keyword>
<evidence type="ECO:0000256" key="6">
    <source>
        <dbReference type="ARBA" id="ARBA00048552"/>
    </source>
</evidence>
<sequence length="347" mass="38488">MPNKKESSFEVVSGEPVGVVAAQSFGEPSTQMVLRTFHSAGIASTVVTGLPRILEIIDARKKQKSPIMVIRLEKKDEKDYNKAKELRHRIEEVKVRSLISKFSEDLKTATMQLQFDKEKLDLYDTTLRFIVGKISSKFPEVEVSAAGNDLSIKYKSKKDIKAIRTTFVNIRNTAVMGVQGILKASVQQDDDGTFYITTNGSNMPEIINVEGVDKDRLYSNNLFDVFKVYGVEAARNMIANELKSTIENEGFTVSFRHVSLLADTMTYNGAIRSAGRHGIAGEKASVFARAAYEETVKHFVNASIFGEVDELKGVAENILIGKQIKVGTGRVKLVIKNEDLKKIKGIS</sequence>
<dbReference type="PANTHER" id="PTHR19376">
    <property type="entry name" value="DNA-DIRECTED RNA POLYMERASE"/>
    <property type="match status" value="1"/>
</dbReference>
<dbReference type="GO" id="GO:0000428">
    <property type="term" value="C:DNA-directed RNA polymerase complex"/>
    <property type="evidence" value="ECO:0007669"/>
    <property type="project" value="UniProtKB-KW"/>
</dbReference>
<name>C7DHC3_MICA2</name>
<keyword evidence="5" id="KW-0804">Transcription</keyword>
<reference evidence="8 9" key="2">
    <citation type="journal article" date="2010" name="Proc. Natl. Acad. Sci. U.S.A.">
        <title>Enigmatic, ultrasmall, uncultivated Archaea.</title>
        <authorList>
            <person name="Baker B.J."/>
            <person name="Comolli L.R."/>
            <person name="Dick G.J."/>
            <person name="Hauser L.J."/>
            <person name="Hyatt D."/>
            <person name="Dill B.D."/>
            <person name="Land M.L."/>
            <person name="Verberkmoes N.C."/>
            <person name="Hettich R.L."/>
            <person name="Banfield J.F."/>
        </authorList>
    </citation>
    <scope>NUCLEOTIDE SEQUENCE [LARGE SCALE GENOMIC DNA]</scope>
    <source>
        <strain evidence="8">ARMAN-2</strain>
    </source>
</reference>
<dbReference type="Proteomes" id="UP000332487">
    <property type="component" value="Unassembled WGS sequence"/>
</dbReference>
<dbReference type="GO" id="GO:0003899">
    <property type="term" value="F:DNA-directed RNA polymerase activity"/>
    <property type="evidence" value="ECO:0007669"/>
    <property type="project" value="UniProtKB-EC"/>
</dbReference>
<proteinExistence type="predicted"/>
<evidence type="ECO:0000256" key="2">
    <source>
        <dbReference type="ARBA" id="ARBA00022478"/>
    </source>
</evidence>
<comment type="catalytic activity">
    <reaction evidence="6">
        <text>RNA(n) + a ribonucleoside 5'-triphosphate = RNA(n+1) + diphosphate</text>
        <dbReference type="Rhea" id="RHEA:21248"/>
        <dbReference type="Rhea" id="RHEA-COMP:14527"/>
        <dbReference type="Rhea" id="RHEA-COMP:17342"/>
        <dbReference type="ChEBI" id="CHEBI:33019"/>
        <dbReference type="ChEBI" id="CHEBI:61557"/>
        <dbReference type="ChEBI" id="CHEBI:140395"/>
        <dbReference type="EC" id="2.7.7.6"/>
    </reaction>
</comment>
<dbReference type="GO" id="GO:0003677">
    <property type="term" value="F:DNA binding"/>
    <property type="evidence" value="ECO:0007669"/>
    <property type="project" value="InterPro"/>
</dbReference>
<feature type="domain" description="RNA polymerase Rpb1" evidence="7">
    <location>
        <begin position="11"/>
        <end position="285"/>
    </location>
</feature>
<evidence type="ECO:0000256" key="4">
    <source>
        <dbReference type="ARBA" id="ARBA00022695"/>
    </source>
</evidence>
<dbReference type="GO" id="GO:0006351">
    <property type="term" value="P:DNA-templated transcription"/>
    <property type="evidence" value="ECO:0007669"/>
    <property type="project" value="InterPro"/>
</dbReference>
<evidence type="ECO:0000313" key="9">
    <source>
        <dbReference type="Proteomes" id="UP000332487"/>
    </source>
</evidence>
<keyword evidence="9" id="KW-1185">Reference proteome</keyword>
<gene>
    <name evidence="8" type="ORF">UNLARM2_0469</name>
</gene>
<evidence type="ECO:0000259" key="7">
    <source>
        <dbReference type="Pfam" id="PF04998"/>
    </source>
</evidence>
<evidence type="ECO:0000256" key="1">
    <source>
        <dbReference type="ARBA" id="ARBA00012418"/>
    </source>
</evidence>
<accession>C7DHC3</accession>
<keyword evidence="3" id="KW-0808">Transferase</keyword>